<dbReference type="VEuPathDB" id="TriTrypDB:Lsey_0154_0030"/>
<evidence type="ECO:0000256" key="3">
    <source>
        <dbReference type="SAM" id="SignalP"/>
    </source>
</evidence>
<dbReference type="EMBL" id="LJSK01000154">
    <property type="protein sequence ID" value="KPI85999.1"/>
    <property type="molecule type" value="Genomic_DNA"/>
</dbReference>
<feature type="region of interest" description="Disordered" evidence="1">
    <location>
        <begin position="411"/>
        <end position="439"/>
    </location>
</feature>
<keyword evidence="3" id="KW-0732">Signal</keyword>
<feature type="region of interest" description="Disordered" evidence="1">
    <location>
        <begin position="325"/>
        <end position="362"/>
    </location>
</feature>
<feature type="region of interest" description="Disordered" evidence="1">
    <location>
        <begin position="139"/>
        <end position="159"/>
    </location>
</feature>
<feature type="transmembrane region" description="Helical" evidence="2">
    <location>
        <begin position="3502"/>
        <end position="3529"/>
    </location>
</feature>
<protein>
    <submittedName>
        <fullName evidence="4">Uncharacterized protein</fullName>
    </submittedName>
</protein>
<feature type="compositionally biased region" description="Polar residues" evidence="1">
    <location>
        <begin position="415"/>
        <end position="428"/>
    </location>
</feature>
<keyword evidence="2" id="KW-0472">Membrane</keyword>
<proteinExistence type="predicted"/>
<feature type="region of interest" description="Disordered" evidence="1">
    <location>
        <begin position="1855"/>
        <end position="1880"/>
    </location>
</feature>
<feature type="region of interest" description="Disordered" evidence="1">
    <location>
        <begin position="1611"/>
        <end position="1633"/>
    </location>
</feature>
<gene>
    <name evidence="4" type="ORF">ABL78_4932</name>
</gene>
<feature type="region of interest" description="Disordered" evidence="1">
    <location>
        <begin position="941"/>
        <end position="961"/>
    </location>
</feature>
<keyword evidence="5" id="KW-1185">Reference proteome</keyword>
<feature type="compositionally biased region" description="Basic and acidic residues" evidence="1">
    <location>
        <begin position="2567"/>
        <end position="2586"/>
    </location>
</feature>
<dbReference type="OMA" id="RITLCLH"/>
<feature type="region of interest" description="Disordered" evidence="1">
    <location>
        <begin position="2997"/>
        <end position="3025"/>
    </location>
</feature>
<feature type="region of interest" description="Disordered" evidence="1">
    <location>
        <begin position="77"/>
        <end position="102"/>
    </location>
</feature>
<name>A0A0N0P534_LEPSE</name>
<evidence type="ECO:0000256" key="1">
    <source>
        <dbReference type="SAM" id="MobiDB-lite"/>
    </source>
</evidence>
<accession>A0A0N0P534</accession>
<evidence type="ECO:0000256" key="2">
    <source>
        <dbReference type="SAM" id="Phobius"/>
    </source>
</evidence>
<feature type="compositionally biased region" description="Polar residues" evidence="1">
    <location>
        <begin position="2478"/>
        <end position="2506"/>
    </location>
</feature>
<evidence type="ECO:0000313" key="4">
    <source>
        <dbReference type="EMBL" id="KPI85999.1"/>
    </source>
</evidence>
<feature type="region of interest" description="Disordered" evidence="1">
    <location>
        <begin position="2567"/>
        <end position="2595"/>
    </location>
</feature>
<dbReference type="Proteomes" id="UP000038009">
    <property type="component" value="Unassembled WGS sequence"/>
</dbReference>
<comment type="caution">
    <text evidence="4">The sequence shown here is derived from an EMBL/GenBank/DDBJ whole genome shotgun (WGS) entry which is preliminary data.</text>
</comment>
<keyword evidence="2" id="KW-1133">Transmembrane helix</keyword>
<feature type="region of interest" description="Disordered" evidence="1">
    <location>
        <begin position="2478"/>
        <end position="2514"/>
    </location>
</feature>
<feature type="region of interest" description="Disordered" evidence="1">
    <location>
        <begin position="1325"/>
        <end position="1379"/>
    </location>
</feature>
<organism evidence="4 5">
    <name type="scientific">Leptomonas seymouri</name>
    <dbReference type="NCBI Taxonomy" id="5684"/>
    <lineage>
        <taxon>Eukaryota</taxon>
        <taxon>Discoba</taxon>
        <taxon>Euglenozoa</taxon>
        <taxon>Kinetoplastea</taxon>
        <taxon>Metakinetoplastina</taxon>
        <taxon>Trypanosomatida</taxon>
        <taxon>Trypanosomatidae</taxon>
        <taxon>Leishmaniinae</taxon>
        <taxon>Leptomonas</taxon>
    </lineage>
</organism>
<sequence length="3558" mass="386941">MRRCIRQRQLLRRLPLLTAGVLLCLLLLDSPCFRGAVSVRAATATDQTTSPLDTGRTPNAESTFNSLTELNQHVFGAPHSFHPATSSGKANDREGGGSGGDTGYYGSAATAAVTERETEVAEALALHKALVSSKSYAPENPEVTAASGEDARSTAPSPRLYNRGDFAEVNMSAASMCSADFTCPQSSMVWASGSFTGTGVLTPHSLTLPVGLQLRFSLCCQYKFDGTLLRSHELYDAFLQELLQASPFQVLSAAEKRQLFPQHRVFIVDTRGKGRVYNSSSTLTEEDVANHNDGDGDVLVLTTGLLSPAALQSILSSAPALAYSGSSGSTDGNDDAPAHNSLGGGGTRNKLDTRATTTGDAEKSLPGVDVQLRITNRVLKCKCPHILNVMPLLHVRRDALPPISISGLGSHCGVQPSQNATKRSSVSASGDAPMPRPRIHRARRADGTEAFAASFELMQRLPPTTLVSWTVRQVAEDEQRNEKDSLSSASSTTVLRHTRLLPIVMDGSGRVQYSSAASPFFFIDADVRYEVSVTVSRGPLSSNISFQTAEGRGEADRGGSDGRRSAGVRHLHITRRAHGRFVLRLPLNRSWDLPPVHPDPHFGFHRFMKLANATLSRAEVAAALNPRFHPSSRSSSFASGSEGEPSSGGAGWFGLGRWTGSGSVSSTRNRTLSYYGYWEHIPLQDQLLPQRAVHVPSNPFTDPVLEGVPVPLFIGRNLLAYVVRDVDDVCDPVVLEGREIWAVQSVVQTPGPVTACAEQTDVSALVLRELYLRMRSEPKIAVTVPKTSWSTDRTRPAEVASEGSYRCSALDADSGTAVPPCVATPSSERDGSECFASLHMSHRGVHEVVWVVRVAVRDARLVTPESLDPLYASVVKAANPADMSSDAATVVVEVRSRPLLVVRRQASYPAVVKVELPMHARHWTVTAPHIHPAPVRASFAGRTRGGGSHSGRRVHDVLSDNTPTGHWRSRWPIRVLSVDERLTAELDTNDVPNTQRMLPRGTLEFVAEDSGEVLSLPTLTSDAERALSYTAKCPDTVVEYELHVVAFPPPPVTPVYAPVYTEEDCVVLVPPRAVRKDEVAEWRVPPCAAAAGSGGRAPYLVERTLSVEEQEEHAYVTTLGDGGEPLLSHTQTVNASSRSSTLTTASTATVTRQALTALMACGVGVYQRCDVVWSVRNLVAEVRKTYSLRRCQRPPEVLFHEDNRQRRVSYPPSGVFELPTLQETAYVPVSATPANSGVEGAAVNATALMSRQRRQRHVIPIAGYRSTMGYSFNYTGLQEHFEIHLHPLPDTVAHQLVNTRHDYVEAKDGSMVLRRHTLTDLQLPPDQQQQQQHAAAWEAMRTDGPNSDSFWSEYQPNRATTATTGTEGGAPTSSTTPSIEFEARVQQERLRVQQRSRQIDEALGKTYIVVHEGQARRLRVADVGNSSLFSMDYVVRGSAAARNAEAEEDHREFRRRGMCVERPGYLAVLAVNPRGSVTEDERCGTILPAPPAPAVAVLPFCAPHYTFARYPELSSVYGYEYTWTCPERDIITVRKHHPTYSVLSHTPAAALKSKARHEALCELAVINHITQTEQRDWFLVRRVYPSPLPPTALAVLSDNAADSLRIVTTVPSPRQRGSQGRSEAMSRTPTSNGTRAVVTMEELYRAPANTYPFTKARRVVGKSVVLHVDAPSETGKAQWAVSSIVPATTTSVGTQVLMSEVQFQKLYRHPAALARGRGGSTVLVKGLRTPGLYTLTHTLPDPENPSVCPPVTLTEMLDVFHARVLEKELYVCGDTAALQAVPIPREMAHEFIGQWEVLSLATDEETVWTDGANLAGIRFERGRRAETLVHGLPFGVVTMRWAIYRRLPSSKHLADDLGDPSAVSGSGRAHPDGGTGASATTAAQQHVLVDYDTVEVFVMTENLPSHRLVTLADQVTILTTSSTKNWKLVDVVSGLGDGTRAGGSAFENLRLSHSTFANSTQSSIHPFVEVMDSGKAQETVLQAYYGLHPRPGSGALTLHHLPVGTVHLRYDVVPSQSVFGKMIGHTCALQGHYDVERVSAYLTATTSLDHECDGYTGRGRITLCLHTEGVGMTKGGTPGSGSAKGQRHDAQAQTPPHALFWQSQVRLAAPETLEDIIKRGAREVEQLSRGRCATPWWVARSTRWLNISYTSSLTAPKAVGPVGLSGRCVSFIVKAGRHLSPREASQPLFMAVPRALASAVGGVGPGGVDRESRHSGSTSATCPFHGDFISTRVIDGTPLVETGAVRKASAATPSAAGSPSSSSSGLFFGLSQLFQLGLPHTIGRGERGASSGDYDGAWGIHFMPVLQSSSLRRVNTTMRPMVGLRGALDDVTTELNISGLGSAWRHGEYRDEHGKEDVAATVLLRLDLTNAKHAGGFTVFASDQEARELDAASSSLFTTAPPPPLPVPHQSLLYKCVVGTVRGSDVLQYWSETNRPDGRVDRTAQEWLDYVYAVRDAPVACDVLFASLDHLLSETYDPSYSAPQHTSSGGSSMSRRALSKPSQQQRQKPRYISLTQMEQQVERIRKQYRWTSDGIDVTDLPVGLQRALSHRRVTTTQLRAIEAARRARQAAEEARAAEQQRTKQEPENAPSQSTPMERLTSALRAYQGVAQGGEAAVLRIQLPLHEAFATPYDLFIRTALHKDVLCGTSVDPPPALRTPTAQPVVMNPYSLVPLGRLEIRDSPPALSLYPPVVKQCEVEGGLPVLTFELTGASFAQDRFSAEEVLLEEVPNPLLVESGHAQQSPDVGLGVCLAEMRRNLNAVIEEGSHKRLYLQLNACPSFKMLTPEEYNEYQDSEGLLRRLQFSRYLRVTVRRAIRPDSFLSDRAAAAVRRGGVSISADGRVDDTWAASQNLSSSTVTPTSTDASFIVEVRPTLARLHLRSTAATELSPGADIAGRLLGRHGNSGNRQDAAQRLGVSNGGAERGSSWWGGAAKRSRETQQGIAISGGDAATAADDSTAFSFAPTPSRPLLLCETNLHDHGFQLGIELIGDTWTKSVGDEGAPATTYSRASGRREHTTLPRPRAPPNVALINSFSVVEHHGLDSSHHLYMKGGGVYRSHFIYHLFTEVRRNKARVHRYNDTFASIVFPPLPAASTHHAESLPSAFATAEEEEADFYVAQQQQWRRQQRLGQRYVAESGATHTASASAGVVLPAVRPFCKVEEILFAVPGIATECRGCLLADTTFFVAGDLTGVWSLPTSVAPSDASAWSSEAFTRPLVVPWDSVASIPREWSFEWVCPYAAHRALERWALQFSGTDATALSIVMDIVLYRVRGLNGEELPAQQRPTVVLSSQRVPLTDALERNRAASRQYASQASSAYVEQSVPAVPLRLRVSESVAGAAYTRLTDDVLRYRRHARTTMEYHRDGRYAKGLLAVNASVFLQVCAGVQKGDAGHAACTVVSITDALLTVESPKTILPWTSRLYRALRLGSGTARAKEDGSSTSARASSPLSPAVLLHHAFISYLCYELLPLLGIVTLEHNARGSSGSASKSESFIEDQERAHVAYTVMAFVFLFFSYAYAPIVWTLLCLMVWSLSLYHSRRPDLIFLFVASVLYTHYLM</sequence>
<feature type="region of interest" description="Disordered" evidence="1">
    <location>
        <begin position="2916"/>
        <end position="2940"/>
    </location>
</feature>
<evidence type="ECO:0000313" key="5">
    <source>
        <dbReference type="Proteomes" id="UP000038009"/>
    </source>
</evidence>
<feature type="compositionally biased region" description="Basic and acidic residues" evidence="1">
    <location>
        <begin position="551"/>
        <end position="564"/>
    </location>
</feature>
<keyword evidence="2" id="KW-0812">Transmembrane</keyword>
<dbReference type="OrthoDB" id="272945at2759"/>
<feature type="transmembrane region" description="Helical" evidence="2">
    <location>
        <begin position="3541"/>
        <end position="3557"/>
    </location>
</feature>
<feature type="chain" id="PRO_5005857127" evidence="3">
    <location>
        <begin position="36"/>
        <end position="3558"/>
    </location>
</feature>
<feature type="region of interest" description="Disordered" evidence="1">
    <location>
        <begin position="547"/>
        <end position="567"/>
    </location>
</feature>
<feature type="signal peptide" evidence="3">
    <location>
        <begin position="1"/>
        <end position="35"/>
    </location>
</feature>
<feature type="compositionally biased region" description="Polar residues" evidence="1">
    <location>
        <begin position="1344"/>
        <end position="1358"/>
    </location>
</feature>
<feature type="compositionally biased region" description="Low complexity" evidence="1">
    <location>
        <begin position="1359"/>
        <end position="1378"/>
    </location>
</feature>
<reference evidence="4 5" key="1">
    <citation type="journal article" date="2015" name="PLoS Pathog.">
        <title>Leptomonas seymouri: Adaptations to the Dixenous Life Cycle Analyzed by Genome Sequencing, Transcriptome Profiling and Co-infection with Leishmania donovani.</title>
        <authorList>
            <person name="Kraeva N."/>
            <person name="Butenko A."/>
            <person name="Hlavacova J."/>
            <person name="Kostygov A."/>
            <person name="Myskova J."/>
            <person name="Grybchuk D."/>
            <person name="Lestinova T."/>
            <person name="Votypka J."/>
            <person name="Volf P."/>
            <person name="Opperdoes F."/>
            <person name="Flegontov P."/>
            <person name="Lukes J."/>
            <person name="Yurchenko V."/>
        </authorList>
    </citation>
    <scope>NUCLEOTIDE SEQUENCE [LARGE SCALE GENOMIC DNA]</scope>
    <source>
        <strain evidence="4 5">ATCC 30220</strain>
    </source>
</reference>